<feature type="domain" description="Thiolase C-terminal" evidence="7">
    <location>
        <begin position="213"/>
        <end position="321"/>
    </location>
</feature>
<evidence type="ECO:0000313" key="9">
    <source>
        <dbReference type="Proteomes" id="UP000766698"/>
    </source>
</evidence>
<dbReference type="PANTHER" id="PTHR18919:SF107">
    <property type="entry name" value="ACETYL-COA ACETYLTRANSFERASE, CYTOSOLIC"/>
    <property type="match status" value="1"/>
</dbReference>
<evidence type="ECO:0000256" key="4">
    <source>
        <dbReference type="ARBA" id="ARBA00023315"/>
    </source>
</evidence>
<dbReference type="EMBL" id="WMLF01000244">
    <property type="protein sequence ID" value="MBB1245174.1"/>
    <property type="molecule type" value="Genomic_DNA"/>
</dbReference>
<comment type="caution">
    <text evidence="8">The sequence shown here is derived from an EMBL/GenBank/DDBJ whole genome shotgun (WGS) entry which is preliminary data.</text>
</comment>
<dbReference type="EC" id="2.3.1.9" evidence="2"/>
<gene>
    <name evidence="8" type="ORF">GL263_16575</name>
</gene>
<keyword evidence="4 5" id="KW-0012">Acyltransferase</keyword>
<dbReference type="Gene3D" id="3.40.47.10">
    <property type="match status" value="2"/>
</dbReference>
<dbReference type="InterPro" id="IPR016039">
    <property type="entry name" value="Thiolase-like"/>
</dbReference>
<dbReference type="InterPro" id="IPR020616">
    <property type="entry name" value="Thiolase_N"/>
</dbReference>
<protein>
    <recommendedName>
        <fullName evidence="2">acetyl-CoA C-acetyltransferase</fullName>
        <ecNumber evidence="2">2.3.1.9</ecNumber>
    </recommendedName>
</protein>
<evidence type="ECO:0000256" key="5">
    <source>
        <dbReference type="RuleBase" id="RU003557"/>
    </source>
</evidence>
<dbReference type="Pfam" id="PF00108">
    <property type="entry name" value="Thiolase_N"/>
    <property type="match status" value="1"/>
</dbReference>
<keyword evidence="3 5" id="KW-0808">Transferase</keyword>
<organism evidence="8 9">
    <name type="scientific">Streptomyces durbertensis</name>
    <dbReference type="NCBI Taxonomy" id="2448886"/>
    <lineage>
        <taxon>Bacteria</taxon>
        <taxon>Bacillati</taxon>
        <taxon>Actinomycetota</taxon>
        <taxon>Actinomycetes</taxon>
        <taxon>Kitasatosporales</taxon>
        <taxon>Streptomycetaceae</taxon>
        <taxon>Streptomyces</taxon>
    </lineage>
</organism>
<dbReference type="Pfam" id="PF02803">
    <property type="entry name" value="Thiolase_C"/>
    <property type="match status" value="1"/>
</dbReference>
<sequence length="324" mass="33052">MSESVLVAGARTPVGRHLETLGALSAADLGAVAIRTALDRAGICVARVDRVVMGHGLAPGVGQGHARRAVLKAGVPSHAAPSLSAEEFGASGMAAVARAYELIRSGRHDVVVAGGLENLPALGAAGAGLSGEAACGRLGEAYGDTRGGDPGAPGGDWSRGLRTVMTLARPHPPVAAGALTAARNHTRTLVDQVPEAAAIVVMRKSLAASLGLDWLAEISSYATTAAPAEPRHRWPAHALEEALERACLTAYDLDHVEADHYSAALAAPSLRSLGTDSRALPLGSSGPRTLLHLVQTLNLREGTLGAAVCGHADRGEALIIRTAR</sequence>
<keyword evidence="9" id="KW-1185">Reference proteome</keyword>
<evidence type="ECO:0000259" key="7">
    <source>
        <dbReference type="Pfam" id="PF02803"/>
    </source>
</evidence>
<proteinExistence type="inferred from homology"/>
<accession>A0ABR6EKW4</accession>
<dbReference type="RefSeq" id="WP_182856499.1">
    <property type="nucleotide sequence ID" value="NZ_WMLF01000244.1"/>
</dbReference>
<evidence type="ECO:0000259" key="6">
    <source>
        <dbReference type="Pfam" id="PF00108"/>
    </source>
</evidence>
<evidence type="ECO:0000256" key="2">
    <source>
        <dbReference type="ARBA" id="ARBA00012705"/>
    </source>
</evidence>
<dbReference type="SUPFAM" id="SSF53901">
    <property type="entry name" value="Thiolase-like"/>
    <property type="match status" value="1"/>
</dbReference>
<reference evidence="9" key="1">
    <citation type="journal article" date="2020" name="Syst. Appl. Microbiol.">
        <title>Streptomyces alkaliterrae sp. nov., isolated from an alkaline soil, and emended descriptions of Streptomyces alkaliphilus, Streptomyces calidiresistens and Streptomyces durbertensis.</title>
        <authorList>
            <person name="Swiecimska M."/>
            <person name="Golinska P."/>
            <person name="Nouioui I."/>
            <person name="Wypij M."/>
            <person name="Rai M."/>
            <person name="Sangal V."/>
            <person name="Goodfellow M."/>
        </authorList>
    </citation>
    <scope>NUCLEOTIDE SEQUENCE [LARGE SCALE GENOMIC DNA]</scope>
    <source>
        <strain evidence="9">DSM 104538</strain>
    </source>
</reference>
<dbReference type="InterPro" id="IPR020617">
    <property type="entry name" value="Thiolase_C"/>
</dbReference>
<evidence type="ECO:0000313" key="8">
    <source>
        <dbReference type="EMBL" id="MBB1245174.1"/>
    </source>
</evidence>
<evidence type="ECO:0000256" key="3">
    <source>
        <dbReference type="ARBA" id="ARBA00022679"/>
    </source>
</evidence>
<feature type="domain" description="Thiolase N-terminal" evidence="6">
    <location>
        <begin position="5"/>
        <end position="119"/>
    </location>
</feature>
<name>A0ABR6EKW4_9ACTN</name>
<dbReference type="PANTHER" id="PTHR18919">
    <property type="entry name" value="ACETYL-COA C-ACYLTRANSFERASE"/>
    <property type="match status" value="1"/>
</dbReference>
<dbReference type="Proteomes" id="UP000766698">
    <property type="component" value="Unassembled WGS sequence"/>
</dbReference>
<evidence type="ECO:0000256" key="1">
    <source>
        <dbReference type="ARBA" id="ARBA00010982"/>
    </source>
</evidence>
<comment type="similarity">
    <text evidence="1 5">Belongs to the thiolase-like superfamily. Thiolase family.</text>
</comment>